<dbReference type="Pfam" id="PF03102">
    <property type="entry name" value="NeuB"/>
    <property type="match status" value="1"/>
</dbReference>
<dbReference type="InterPro" id="IPR013132">
    <property type="entry name" value="PseI/NeuA/B-like_N"/>
</dbReference>
<dbReference type="InterPro" id="IPR006190">
    <property type="entry name" value="SAF_AFP_Neu5Ac"/>
</dbReference>
<dbReference type="SUPFAM" id="SSF51269">
    <property type="entry name" value="AFP III-like domain"/>
    <property type="match status" value="1"/>
</dbReference>
<gene>
    <name evidence="2" type="primary">neuB</name>
    <name evidence="2" type="ORF">FMM80_09155</name>
</gene>
<dbReference type="InterPro" id="IPR036732">
    <property type="entry name" value="AFP_Neu5c_C_sf"/>
</dbReference>
<dbReference type="PANTHER" id="PTHR42966:SF1">
    <property type="entry name" value="SIALIC ACID SYNTHASE"/>
    <property type="match status" value="1"/>
</dbReference>
<feature type="domain" description="AFP-like" evidence="1">
    <location>
        <begin position="279"/>
        <end position="331"/>
    </location>
</feature>
<dbReference type="NCBIfam" id="TIGR03569">
    <property type="entry name" value="NeuB_NnaB"/>
    <property type="match status" value="1"/>
</dbReference>
<dbReference type="InterPro" id="IPR013785">
    <property type="entry name" value="Aldolase_TIM"/>
</dbReference>
<comment type="caution">
    <text evidence="2">The sequence shown here is derived from an EMBL/GenBank/DDBJ whole genome shotgun (WGS) entry which is preliminary data.</text>
</comment>
<dbReference type="GO" id="GO:0047444">
    <property type="term" value="F:N-acylneuraminate-9-phosphate synthase activity"/>
    <property type="evidence" value="ECO:0007669"/>
    <property type="project" value="TreeGrafter"/>
</dbReference>
<sequence length="331" mass="36808">MERTLIIAEAGVNHNGSIKIAKQLAKSAKECGADIVKFQTFNVDGLVSKYAEMADYQKKNLGVQESQKDMLKKLMLTQEEFLELAGYCKEIGIRFLSTPFDIGSIHFLNPLQNIWKIPSGEITNYPYLVEIARTGKEVILSTGMSTMEEVEAAFNLLEDHGAGAITLLHCTTEYPAPMREINLRAMLTLKAYCGCKVGYSDHSEGIEVPVAAVAIGAKVIEKHFTLDKFMDGPDHKASLEPEELSAMVRAIRNVELALGSMEKKPSESERKNISVARKSIVAARRIKKGEILSKDNITTKRPGNGLDPMRWKEVIGTFAVREFQEDELIEI</sequence>
<dbReference type="PROSITE" id="PS50844">
    <property type="entry name" value="AFP_LIKE"/>
    <property type="match status" value="1"/>
</dbReference>
<dbReference type="EC" id="2.5.1.56" evidence="2"/>
<dbReference type="Proteomes" id="UP000474104">
    <property type="component" value="Unassembled WGS sequence"/>
</dbReference>
<accession>A0A9X5C6A9</accession>
<dbReference type="InterPro" id="IPR020007">
    <property type="entry name" value="NeuB/NeuA"/>
</dbReference>
<dbReference type="InterPro" id="IPR051690">
    <property type="entry name" value="PseI-like"/>
</dbReference>
<dbReference type="SUPFAM" id="SSF51569">
    <property type="entry name" value="Aldolase"/>
    <property type="match status" value="1"/>
</dbReference>
<dbReference type="OrthoDB" id="9814210at2"/>
<dbReference type="EMBL" id="VIRB01000059">
    <property type="protein sequence ID" value="NDO68839.1"/>
    <property type="molecule type" value="Genomic_DNA"/>
</dbReference>
<organism evidence="2 3">
    <name type="scientific">Schaedlerella arabinosiphila</name>
    <dbReference type="NCBI Taxonomy" id="2044587"/>
    <lineage>
        <taxon>Bacteria</taxon>
        <taxon>Bacillati</taxon>
        <taxon>Bacillota</taxon>
        <taxon>Clostridia</taxon>
        <taxon>Lachnospirales</taxon>
        <taxon>Lachnospiraceae</taxon>
        <taxon>Schaedlerella</taxon>
    </lineage>
</organism>
<dbReference type="CDD" id="cd11615">
    <property type="entry name" value="SAF_NeuB_like"/>
    <property type="match status" value="1"/>
</dbReference>
<dbReference type="AlphaFoldDB" id="A0A9X5C6A9"/>
<dbReference type="Pfam" id="PF08666">
    <property type="entry name" value="SAF"/>
    <property type="match status" value="1"/>
</dbReference>
<protein>
    <submittedName>
        <fullName evidence="2">N-acetylneuraminate synthase</fullName>
        <ecNumber evidence="2">2.5.1.56</ecNumber>
    </submittedName>
</protein>
<name>A0A9X5C6A9_9FIRM</name>
<dbReference type="RefSeq" id="WP_004072496.1">
    <property type="nucleotide sequence ID" value="NZ_VIRB01000059.1"/>
</dbReference>
<dbReference type="PANTHER" id="PTHR42966">
    <property type="entry name" value="N-ACETYLNEURAMINATE SYNTHASE"/>
    <property type="match status" value="1"/>
</dbReference>
<dbReference type="Gene3D" id="3.20.20.70">
    <property type="entry name" value="Aldolase class I"/>
    <property type="match status" value="1"/>
</dbReference>
<dbReference type="GO" id="GO:0016051">
    <property type="term" value="P:carbohydrate biosynthetic process"/>
    <property type="evidence" value="ECO:0007669"/>
    <property type="project" value="InterPro"/>
</dbReference>
<evidence type="ECO:0000259" key="1">
    <source>
        <dbReference type="PROSITE" id="PS50844"/>
    </source>
</evidence>
<keyword evidence="2" id="KW-0808">Transferase</keyword>
<dbReference type="Gene3D" id="3.90.1210.10">
    <property type="entry name" value="Antifreeze-like/N-acetylneuraminic acid synthase C-terminal domain"/>
    <property type="match status" value="1"/>
</dbReference>
<dbReference type="InterPro" id="IPR057736">
    <property type="entry name" value="SAF_PseI/NeuA/NeuB"/>
</dbReference>
<evidence type="ECO:0000313" key="2">
    <source>
        <dbReference type="EMBL" id="NDO68839.1"/>
    </source>
</evidence>
<proteinExistence type="predicted"/>
<reference evidence="2 3" key="1">
    <citation type="submission" date="2019-07" db="EMBL/GenBank/DDBJ databases">
        <title>Draft genome sequences of 15 bacterial species constituting the stable defined intestinal microbiota of the GM15 gnotobiotic mouse model.</title>
        <authorList>
            <person name="Elie C."/>
            <person name="Mathieu A."/>
            <person name="Saliou A."/>
            <person name="Darnaud M."/>
            <person name="Leulier F."/>
            <person name="Tamellini A."/>
        </authorList>
    </citation>
    <scope>NUCLEOTIDE SEQUENCE [LARGE SCALE GENOMIC DNA]</scope>
    <source>
        <strain evidence="3">ASF 502</strain>
    </source>
</reference>
<evidence type="ECO:0000313" key="3">
    <source>
        <dbReference type="Proteomes" id="UP000474104"/>
    </source>
</evidence>
<dbReference type="InterPro" id="IPR013974">
    <property type="entry name" value="SAF"/>
</dbReference>
<dbReference type="GO" id="GO:0050462">
    <property type="term" value="F:N-acetylneuraminate synthase activity"/>
    <property type="evidence" value="ECO:0007669"/>
    <property type="project" value="UniProtKB-EC"/>
</dbReference>